<dbReference type="GO" id="GO:0008813">
    <property type="term" value="F:chorismate lyase activity"/>
    <property type="evidence" value="ECO:0007669"/>
    <property type="project" value="UniProtKB-EC"/>
</dbReference>
<dbReference type="HAMAP" id="MF_01632">
    <property type="entry name" value="UbiC"/>
    <property type="match status" value="1"/>
</dbReference>
<keyword evidence="4" id="KW-0670">Pyruvate</keyword>
<comment type="caution">
    <text evidence="4">Lacks conserved residue(s) required for the propagation of feature annotation.</text>
</comment>
<feature type="binding site" evidence="4">
    <location>
        <position position="79"/>
    </location>
    <ligand>
        <name>substrate</name>
    </ligand>
</feature>
<dbReference type="Gene3D" id="3.40.1410.10">
    <property type="entry name" value="Chorismate lyase-like"/>
    <property type="match status" value="1"/>
</dbReference>
<proteinExistence type="inferred from homology"/>
<gene>
    <name evidence="4" type="primary">ubiC</name>
    <name evidence="5" type="ORF">ACFSAV_08460</name>
</gene>
<evidence type="ECO:0000256" key="4">
    <source>
        <dbReference type="HAMAP-Rule" id="MF_01632"/>
    </source>
</evidence>
<name>A0ABW4NUU1_9PAST</name>
<comment type="pathway">
    <text evidence="4">Cofactor biosynthesis; ubiquinone biosynthesis.</text>
</comment>
<comment type="caution">
    <text evidence="5">The sequence shown here is derived from an EMBL/GenBank/DDBJ whole genome shotgun (WGS) entry which is preliminary data.</text>
</comment>
<dbReference type="InterPro" id="IPR028978">
    <property type="entry name" value="Chorismate_lyase_/UTRA_dom_sf"/>
</dbReference>
<keyword evidence="1 4" id="KW-0963">Cytoplasm</keyword>
<evidence type="ECO:0000313" key="6">
    <source>
        <dbReference type="Proteomes" id="UP001597420"/>
    </source>
</evidence>
<keyword evidence="2 4" id="KW-0831">Ubiquinone biosynthesis</keyword>
<dbReference type="RefSeq" id="WP_379098462.1">
    <property type="nucleotide sequence ID" value="NZ_JAUNLA010000041.1"/>
</dbReference>
<organism evidence="5 6">
    <name type="scientific">Pasteurella oralis</name>
    <dbReference type="NCBI Taxonomy" id="1071947"/>
    <lineage>
        <taxon>Bacteria</taxon>
        <taxon>Pseudomonadati</taxon>
        <taxon>Pseudomonadota</taxon>
        <taxon>Gammaproteobacteria</taxon>
        <taxon>Pasteurellales</taxon>
        <taxon>Pasteurellaceae</taxon>
        <taxon>Pasteurella</taxon>
    </lineage>
</organism>
<dbReference type="PANTHER" id="PTHR38683:SF1">
    <property type="entry name" value="CHORISMATE PYRUVATE-LYASE"/>
    <property type="match status" value="1"/>
</dbReference>
<comment type="subcellular location">
    <subcellularLocation>
        <location evidence="4">Cytoplasm</location>
    </subcellularLocation>
</comment>
<accession>A0ABW4NUU1</accession>
<dbReference type="EC" id="4.1.3.40" evidence="4"/>
<evidence type="ECO:0000256" key="1">
    <source>
        <dbReference type="ARBA" id="ARBA00022490"/>
    </source>
</evidence>
<protein>
    <recommendedName>
        <fullName evidence="4">Probable chorismate pyruvate-lyase</fullName>
        <shortName evidence="4">CL</shortName>
        <shortName evidence="4">CPL</shortName>
        <ecNumber evidence="4">4.1.3.40</ecNumber>
    </recommendedName>
</protein>
<dbReference type="Pfam" id="PF04345">
    <property type="entry name" value="Chor_lyase"/>
    <property type="match status" value="1"/>
</dbReference>
<feature type="binding site" evidence="4">
    <location>
        <position position="116"/>
    </location>
    <ligand>
        <name>substrate</name>
    </ligand>
</feature>
<dbReference type="SUPFAM" id="SSF64288">
    <property type="entry name" value="Chorismate lyase-like"/>
    <property type="match status" value="1"/>
</dbReference>
<comment type="function">
    <text evidence="4">Removes the pyruvyl group from chorismate, with concomitant aromatization of the ring, to provide 4-hydroxybenzoate (4HB) for the ubiquinone pathway.</text>
</comment>
<dbReference type="InterPro" id="IPR007440">
    <property type="entry name" value="Chorismate--pyruvate_lyase"/>
</dbReference>
<feature type="binding site" evidence="4">
    <location>
        <position position="161"/>
    </location>
    <ligand>
        <name>substrate</name>
    </ligand>
</feature>
<evidence type="ECO:0000256" key="3">
    <source>
        <dbReference type="ARBA" id="ARBA00023239"/>
    </source>
</evidence>
<dbReference type="PANTHER" id="PTHR38683">
    <property type="entry name" value="CHORISMATE PYRUVATE-LYASE"/>
    <property type="match status" value="1"/>
</dbReference>
<keyword evidence="6" id="KW-1185">Reference proteome</keyword>
<evidence type="ECO:0000313" key="5">
    <source>
        <dbReference type="EMBL" id="MFD1806393.1"/>
    </source>
</evidence>
<sequence>MHNYSKDLQEANWLFSDNIKMQQLSQNEQKWLLLSSSLTKQLRVHFGPVEVRVLSECWLTNLAESEKCLFWGYERFWCREVLLHIQNKPLIFARTLMPEGFLLQHLELQRLGNRALGEWLFSQQNRVRKILQWAKIDGLQHDTYARRALVEVNTYPMMVAELFLEPQIFTEEVHG</sequence>
<dbReference type="EMBL" id="JBHUFP010000010">
    <property type="protein sequence ID" value="MFD1806393.1"/>
    <property type="molecule type" value="Genomic_DNA"/>
</dbReference>
<comment type="similarity">
    <text evidence="4">Belongs to the UbiC family.</text>
</comment>
<reference evidence="6" key="1">
    <citation type="journal article" date="2019" name="Int. J. Syst. Evol. Microbiol.">
        <title>The Global Catalogue of Microorganisms (GCM) 10K type strain sequencing project: providing services to taxonomists for standard genome sequencing and annotation.</title>
        <authorList>
            <consortium name="The Broad Institute Genomics Platform"/>
            <consortium name="The Broad Institute Genome Sequencing Center for Infectious Disease"/>
            <person name="Wu L."/>
            <person name="Ma J."/>
        </authorList>
    </citation>
    <scope>NUCLEOTIDE SEQUENCE [LARGE SCALE GENOMIC DNA]</scope>
    <source>
        <strain evidence="6">CCM 7950</strain>
    </source>
</reference>
<dbReference type="Proteomes" id="UP001597420">
    <property type="component" value="Unassembled WGS sequence"/>
</dbReference>
<comment type="catalytic activity">
    <reaction evidence="4">
        <text>chorismate = 4-hydroxybenzoate + pyruvate</text>
        <dbReference type="Rhea" id="RHEA:16505"/>
        <dbReference type="ChEBI" id="CHEBI:15361"/>
        <dbReference type="ChEBI" id="CHEBI:17879"/>
        <dbReference type="ChEBI" id="CHEBI:29748"/>
        <dbReference type="EC" id="4.1.3.40"/>
    </reaction>
</comment>
<keyword evidence="3 4" id="KW-0456">Lyase</keyword>
<evidence type="ECO:0000256" key="2">
    <source>
        <dbReference type="ARBA" id="ARBA00022688"/>
    </source>
</evidence>